<gene>
    <name evidence="7" type="ORF">P5G51_003540</name>
</gene>
<dbReference type="Gene3D" id="3.40.50.11820">
    <property type="match status" value="1"/>
</dbReference>
<dbReference type="EMBL" id="JAROCA020000001">
    <property type="protein sequence ID" value="MDY0404602.1"/>
    <property type="molecule type" value="Genomic_DNA"/>
</dbReference>
<evidence type="ECO:0000313" key="7">
    <source>
        <dbReference type="EMBL" id="MDY0404602.1"/>
    </source>
</evidence>
<sequence length="402" mass="46447">MIRELAINLYLLAFRIVFSVCKLFPMQKKTVFVASFGDNIFRTMQEVQKQTDDQIVVLKTPSCQQAFHGGDYLVRNFETGNLIDWFKGIYHLASAKHIFIDNYFGFLAACRFKAGVRCIQLWHADGAIKQFGLQDPSNAKRTNQALKRFKEVYDHFTDIVVGSEKMAHIFGQSFGATDERMLRTGIPRTDFFFDRAEMDHALEKLRQEFPVIRDKKVMLYAPTFRDHELHAPSIALDMDKLYRTLRHEYVVFLRLHPAVHNYFENKYPGFIYNVSNGFSVNELLLAADLLVTDYSSIPFEYALLNRPMIFYAYDLEDYAAARGFTDSYEEMVPGPIARSTDDVIDIVRTGQFDLEKVRQFAAEWNEYSTGNASENLVQAIYHPARVIQPEPEPEPEKAEQNA</sequence>
<dbReference type="Pfam" id="PF04464">
    <property type="entry name" value="Glyphos_transf"/>
    <property type="match status" value="1"/>
</dbReference>
<comment type="subcellular location">
    <subcellularLocation>
        <location evidence="1">Cell membrane</location>
        <topology evidence="1">Peripheral membrane protein</topology>
    </subcellularLocation>
</comment>
<evidence type="ECO:0000256" key="6">
    <source>
        <dbReference type="ARBA" id="ARBA00023136"/>
    </source>
</evidence>
<comment type="similarity">
    <text evidence="2">Belongs to the CDP-glycerol glycerophosphotransferase family.</text>
</comment>
<keyword evidence="3" id="KW-1003">Cell membrane</keyword>
<dbReference type="InterPro" id="IPR007554">
    <property type="entry name" value="Glycerophosphate_synth"/>
</dbReference>
<dbReference type="RefSeq" id="WP_306065621.1">
    <property type="nucleotide sequence ID" value="NZ_JAROCA020000001.1"/>
</dbReference>
<evidence type="ECO:0000256" key="1">
    <source>
        <dbReference type="ARBA" id="ARBA00004202"/>
    </source>
</evidence>
<evidence type="ECO:0000256" key="3">
    <source>
        <dbReference type="ARBA" id="ARBA00022475"/>
    </source>
</evidence>
<evidence type="ECO:0000256" key="2">
    <source>
        <dbReference type="ARBA" id="ARBA00010488"/>
    </source>
</evidence>
<organism evidence="7 8">
    <name type="scientific">Tigheibacillus jepli</name>
    <dbReference type="NCBI Taxonomy" id="3035914"/>
    <lineage>
        <taxon>Bacteria</taxon>
        <taxon>Bacillati</taxon>
        <taxon>Bacillota</taxon>
        <taxon>Bacilli</taxon>
        <taxon>Bacillales</taxon>
        <taxon>Bacillaceae</taxon>
        <taxon>Tigheibacillus</taxon>
    </lineage>
</organism>
<protein>
    <submittedName>
        <fullName evidence="7">CDP-glycerol glycerophosphotransferase family protein</fullName>
    </submittedName>
</protein>
<dbReference type="InterPro" id="IPR043149">
    <property type="entry name" value="TagF_N"/>
</dbReference>
<evidence type="ECO:0000313" key="8">
    <source>
        <dbReference type="Proteomes" id="UP001228376"/>
    </source>
</evidence>
<keyword evidence="8" id="KW-1185">Reference proteome</keyword>
<evidence type="ECO:0000256" key="4">
    <source>
        <dbReference type="ARBA" id="ARBA00022679"/>
    </source>
</evidence>
<dbReference type="InterPro" id="IPR051612">
    <property type="entry name" value="Teichoic_Acid_Biosynth"/>
</dbReference>
<dbReference type="InterPro" id="IPR043148">
    <property type="entry name" value="TagF_C"/>
</dbReference>
<dbReference type="PANTHER" id="PTHR37316:SF1">
    <property type="entry name" value="TEICHOIC ACID GLYCEROL-PHOSPHATE PRIMASE"/>
    <property type="match status" value="1"/>
</dbReference>
<dbReference type="SUPFAM" id="SSF53756">
    <property type="entry name" value="UDP-Glycosyltransferase/glycogen phosphorylase"/>
    <property type="match status" value="1"/>
</dbReference>
<name>A0ABU5CE29_9BACI</name>
<dbReference type="Proteomes" id="UP001228376">
    <property type="component" value="Unassembled WGS sequence"/>
</dbReference>
<dbReference type="PANTHER" id="PTHR37316">
    <property type="entry name" value="TEICHOIC ACID GLYCEROL-PHOSPHATE PRIMASE"/>
    <property type="match status" value="1"/>
</dbReference>
<keyword evidence="6" id="KW-0472">Membrane</keyword>
<dbReference type="Gene3D" id="3.40.50.12580">
    <property type="match status" value="1"/>
</dbReference>
<evidence type="ECO:0000256" key="5">
    <source>
        <dbReference type="ARBA" id="ARBA00022944"/>
    </source>
</evidence>
<comment type="caution">
    <text evidence="7">The sequence shown here is derived from an EMBL/GenBank/DDBJ whole genome shotgun (WGS) entry which is preliminary data.</text>
</comment>
<reference evidence="7 8" key="1">
    <citation type="submission" date="2023-10" db="EMBL/GenBank/DDBJ databases">
        <title>179-bfca-hs.</title>
        <authorList>
            <person name="Miliotis G."/>
            <person name="Sengupta P."/>
            <person name="Hameed A."/>
            <person name="Chuvochina M."/>
            <person name="Mcdonagh F."/>
            <person name="Simpson A.C."/>
            <person name="Singh N.K."/>
            <person name="Rekha P.D."/>
            <person name="Raman K."/>
            <person name="Hugenholtz P."/>
            <person name="Venkateswaran K."/>
        </authorList>
    </citation>
    <scope>NUCLEOTIDE SEQUENCE [LARGE SCALE GENOMIC DNA]</scope>
    <source>
        <strain evidence="7 8">179-BFC-A-HS</strain>
    </source>
</reference>
<keyword evidence="5" id="KW-0777">Teichoic acid biosynthesis</keyword>
<keyword evidence="4" id="KW-0808">Transferase</keyword>
<accession>A0ABU5CE29</accession>
<proteinExistence type="inferred from homology"/>